<dbReference type="PANTHER" id="PTHR37308:SF1">
    <property type="entry name" value="POLYPRENYL-PHOSPHATE TRANSPORTER"/>
    <property type="match status" value="1"/>
</dbReference>
<dbReference type="Pfam" id="PF04018">
    <property type="entry name" value="VCA0040-like"/>
    <property type="match status" value="1"/>
</dbReference>
<keyword evidence="3" id="KW-1185">Reference proteome</keyword>
<dbReference type="EMBL" id="FMYM01000011">
    <property type="protein sequence ID" value="SDC61366.1"/>
    <property type="molecule type" value="Genomic_DNA"/>
</dbReference>
<dbReference type="AlphaFoldDB" id="A0A1G6N2A2"/>
<feature type="transmembrane region" description="Helical" evidence="1">
    <location>
        <begin position="76"/>
        <end position="97"/>
    </location>
</feature>
<gene>
    <name evidence="2" type="ORF">SAMN05421737_11164</name>
</gene>
<feature type="transmembrane region" description="Helical" evidence="1">
    <location>
        <begin position="109"/>
        <end position="126"/>
    </location>
</feature>
<evidence type="ECO:0000256" key="1">
    <source>
        <dbReference type="SAM" id="Phobius"/>
    </source>
</evidence>
<organism evidence="2 3">
    <name type="scientific">Shouchella lonarensis</name>
    <dbReference type="NCBI Taxonomy" id="1464122"/>
    <lineage>
        <taxon>Bacteria</taxon>
        <taxon>Bacillati</taxon>
        <taxon>Bacillota</taxon>
        <taxon>Bacilli</taxon>
        <taxon>Bacillales</taxon>
        <taxon>Bacillaceae</taxon>
        <taxon>Shouchella</taxon>
    </lineage>
</organism>
<dbReference type="STRING" id="1464122.SAMN05421737_11164"/>
<evidence type="ECO:0000313" key="3">
    <source>
        <dbReference type="Proteomes" id="UP000242662"/>
    </source>
</evidence>
<feature type="transmembrane region" description="Helical" evidence="1">
    <location>
        <begin position="33"/>
        <end position="64"/>
    </location>
</feature>
<evidence type="ECO:0000313" key="2">
    <source>
        <dbReference type="EMBL" id="SDC61366.1"/>
    </source>
</evidence>
<sequence length="158" mass="16863">MIRFFHDPTADMTYTASIEQTANVLANLSFSSYLFLFVAGWLASTALVLPGVSGALIMLVLGVYNTATTALKHVHIPVIVTIGLGVCAGVLTTSRVCRFFFNTYTQATYAVMIGLVAGSVVVIFPVGVPHSLLYGIICVLSLFVGFMTAITFGKAERT</sequence>
<keyword evidence="1" id="KW-1133">Transmembrane helix</keyword>
<dbReference type="PANTHER" id="PTHR37308">
    <property type="entry name" value="INTEGRAL MEMBRANE PROTEIN"/>
    <property type="match status" value="1"/>
</dbReference>
<reference evidence="3" key="1">
    <citation type="submission" date="2016-09" db="EMBL/GenBank/DDBJ databases">
        <authorList>
            <person name="Varghese N."/>
            <person name="Submissions S."/>
        </authorList>
    </citation>
    <scope>NUCLEOTIDE SEQUENCE [LARGE SCALE GENOMIC DNA]</scope>
    <source>
        <strain evidence="3">25nlg</strain>
    </source>
</reference>
<name>A0A1G6N2A2_9BACI</name>
<dbReference type="InterPro" id="IPR007163">
    <property type="entry name" value="VCA0040-like"/>
</dbReference>
<proteinExistence type="predicted"/>
<keyword evidence="1" id="KW-0812">Transmembrane</keyword>
<protein>
    <submittedName>
        <fullName evidence="2">Putative membrane protein</fullName>
    </submittedName>
</protein>
<feature type="transmembrane region" description="Helical" evidence="1">
    <location>
        <begin position="132"/>
        <end position="152"/>
    </location>
</feature>
<accession>A0A1G6N2A2</accession>
<dbReference type="Proteomes" id="UP000242662">
    <property type="component" value="Unassembled WGS sequence"/>
</dbReference>
<keyword evidence="1" id="KW-0472">Membrane</keyword>